<keyword evidence="5" id="KW-0378">Hydrolase</keyword>
<dbReference type="InterPro" id="IPR001932">
    <property type="entry name" value="PPM-type_phosphatase-like_dom"/>
</dbReference>
<dbReference type="CDD" id="cd00143">
    <property type="entry name" value="PP2Cc"/>
    <property type="match status" value="1"/>
</dbReference>
<dbReference type="Pfam" id="PF00481">
    <property type="entry name" value="PP2C"/>
    <property type="match status" value="1"/>
</dbReference>
<evidence type="ECO:0000256" key="4">
    <source>
        <dbReference type="ARBA" id="ARBA00022723"/>
    </source>
</evidence>
<dbReference type="KEGG" id="dpx:DAPPUDRAFT_16550"/>
<evidence type="ECO:0000256" key="1">
    <source>
        <dbReference type="ARBA" id="ARBA00001936"/>
    </source>
</evidence>
<accession>E9I416</accession>
<feature type="domain" description="PPM-type phosphatase" evidence="9">
    <location>
        <begin position="1"/>
        <end position="77"/>
    </location>
</feature>
<dbReference type="eggNOG" id="KOG0698">
    <property type="taxonomic scope" value="Eukaryota"/>
</dbReference>
<dbReference type="InterPro" id="IPR036457">
    <property type="entry name" value="PPM-type-like_dom_sf"/>
</dbReference>
<dbReference type="PROSITE" id="PS51746">
    <property type="entry name" value="PPM_2"/>
    <property type="match status" value="1"/>
</dbReference>
<organism evidence="10 11">
    <name type="scientific">Daphnia pulex</name>
    <name type="common">Water flea</name>
    <dbReference type="NCBI Taxonomy" id="6669"/>
    <lineage>
        <taxon>Eukaryota</taxon>
        <taxon>Metazoa</taxon>
        <taxon>Ecdysozoa</taxon>
        <taxon>Arthropoda</taxon>
        <taxon>Crustacea</taxon>
        <taxon>Branchiopoda</taxon>
        <taxon>Diplostraca</taxon>
        <taxon>Cladocera</taxon>
        <taxon>Anomopoda</taxon>
        <taxon>Daphniidae</taxon>
        <taxon>Daphnia</taxon>
    </lineage>
</organism>
<keyword evidence="4" id="KW-0479">Metal-binding</keyword>
<keyword evidence="6" id="KW-0460">Magnesium</keyword>
<sequence>RAGTTAIVLLVTKHRFYVANIGDSRAVLSRSDTAVPLSTDHKPDLPSERNRIEKAGGYVKEGRVNGSLGLSRSFGDF</sequence>
<proteinExistence type="inferred from homology"/>
<dbReference type="OrthoDB" id="10264738at2759"/>
<comment type="similarity">
    <text evidence="2">Belongs to the PP2C family.</text>
</comment>
<feature type="non-terminal residue" evidence="10">
    <location>
        <position position="77"/>
    </location>
</feature>
<evidence type="ECO:0000259" key="9">
    <source>
        <dbReference type="PROSITE" id="PS51746"/>
    </source>
</evidence>
<keyword evidence="8" id="KW-0464">Manganese</keyword>
<dbReference type="PANTHER" id="PTHR13832">
    <property type="entry name" value="PROTEIN PHOSPHATASE 2C"/>
    <property type="match status" value="1"/>
</dbReference>
<dbReference type="PhylomeDB" id="E9I416"/>
<dbReference type="GO" id="GO:0004722">
    <property type="term" value="F:protein serine/threonine phosphatase activity"/>
    <property type="evidence" value="ECO:0007669"/>
    <property type="project" value="UniProtKB-EC"/>
</dbReference>
<dbReference type="Gene3D" id="3.60.40.10">
    <property type="entry name" value="PPM-type phosphatase domain"/>
    <property type="match status" value="1"/>
</dbReference>
<dbReference type="OMA" id="CCQDSIV"/>
<dbReference type="InParanoid" id="E9I416"/>
<dbReference type="EC" id="3.1.3.16" evidence="3"/>
<feature type="non-terminal residue" evidence="10">
    <location>
        <position position="1"/>
    </location>
</feature>
<dbReference type="InterPro" id="IPR015655">
    <property type="entry name" value="PP2C"/>
</dbReference>
<dbReference type="EMBL" id="GL734865">
    <property type="protein sequence ID" value="EFX61264.1"/>
    <property type="molecule type" value="Genomic_DNA"/>
</dbReference>
<dbReference type="SUPFAM" id="SSF81606">
    <property type="entry name" value="PP2C-like"/>
    <property type="match status" value="1"/>
</dbReference>
<evidence type="ECO:0000256" key="7">
    <source>
        <dbReference type="ARBA" id="ARBA00022912"/>
    </source>
</evidence>
<dbReference type="Proteomes" id="UP000000305">
    <property type="component" value="Unassembled WGS sequence"/>
</dbReference>
<reference evidence="10 11" key="1">
    <citation type="journal article" date="2011" name="Science">
        <title>The ecoresponsive genome of Daphnia pulex.</title>
        <authorList>
            <person name="Colbourne J.K."/>
            <person name="Pfrender M.E."/>
            <person name="Gilbert D."/>
            <person name="Thomas W.K."/>
            <person name="Tucker A."/>
            <person name="Oakley T.H."/>
            <person name="Tokishita S."/>
            <person name="Aerts A."/>
            <person name="Arnold G.J."/>
            <person name="Basu M.K."/>
            <person name="Bauer D.J."/>
            <person name="Caceres C.E."/>
            <person name="Carmel L."/>
            <person name="Casola C."/>
            <person name="Choi J.H."/>
            <person name="Detter J.C."/>
            <person name="Dong Q."/>
            <person name="Dusheyko S."/>
            <person name="Eads B.D."/>
            <person name="Frohlich T."/>
            <person name="Geiler-Samerotte K.A."/>
            <person name="Gerlach D."/>
            <person name="Hatcher P."/>
            <person name="Jogdeo S."/>
            <person name="Krijgsveld J."/>
            <person name="Kriventseva E.V."/>
            <person name="Kultz D."/>
            <person name="Laforsch C."/>
            <person name="Lindquist E."/>
            <person name="Lopez J."/>
            <person name="Manak J.R."/>
            <person name="Muller J."/>
            <person name="Pangilinan J."/>
            <person name="Patwardhan R.P."/>
            <person name="Pitluck S."/>
            <person name="Pritham E.J."/>
            <person name="Rechtsteiner A."/>
            <person name="Rho M."/>
            <person name="Rogozin I.B."/>
            <person name="Sakarya O."/>
            <person name="Salamov A."/>
            <person name="Schaack S."/>
            <person name="Shapiro H."/>
            <person name="Shiga Y."/>
            <person name="Skalitzky C."/>
            <person name="Smith Z."/>
            <person name="Souvorov A."/>
            <person name="Sung W."/>
            <person name="Tang Z."/>
            <person name="Tsuchiya D."/>
            <person name="Tu H."/>
            <person name="Vos H."/>
            <person name="Wang M."/>
            <person name="Wolf Y.I."/>
            <person name="Yamagata H."/>
            <person name="Yamada T."/>
            <person name="Ye Y."/>
            <person name="Shaw J.R."/>
            <person name="Andrews J."/>
            <person name="Crease T.J."/>
            <person name="Tang H."/>
            <person name="Lucas S.M."/>
            <person name="Robertson H.M."/>
            <person name="Bork P."/>
            <person name="Koonin E.V."/>
            <person name="Zdobnov E.M."/>
            <person name="Grigoriev I.V."/>
            <person name="Lynch M."/>
            <person name="Boore J.L."/>
        </authorList>
    </citation>
    <scope>NUCLEOTIDE SEQUENCE [LARGE SCALE GENOMIC DNA]</scope>
</reference>
<evidence type="ECO:0000256" key="8">
    <source>
        <dbReference type="ARBA" id="ARBA00023211"/>
    </source>
</evidence>
<dbReference type="PANTHER" id="PTHR13832:SF803">
    <property type="entry name" value="PROTEIN PHOSPHATASE 1G"/>
    <property type="match status" value="1"/>
</dbReference>
<evidence type="ECO:0000256" key="2">
    <source>
        <dbReference type="ARBA" id="ARBA00006702"/>
    </source>
</evidence>
<dbReference type="AlphaFoldDB" id="E9I416"/>
<protein>
    <recommendedName>
        <fullName evidence="3">protein-serine/threonine phosphatase</fullName>
        <ecNumber evidence="3">3.1.3.16</ecNumber>
    </recommendedName>
</protein>
<evidence type="ECO:0000256" key="6">
    <source>
        <dbReference type="ARBA" id="ARBA00022842"/>
    </source>
</evidence>
<evidence type="ECO:0000256" key="5">
    <source>
        <dbReference type="ARBA" id="ARBA00022801"/>
    </source>
</evidence>
<dbReference type="STRING" id="6669.E9I416"/>
<name>E9I416_DAPPU</name>
<gene>
    <name evidence="10" type="ORF">DAPPUDRAFT_16550</name>
</gene>
<keyword evidence="11" id="KW-1185">Reference proteome</keyword>
<evidence type="ECO:0000256" key="3">
    <source>
        <dbReference type="ARBA" id="ARBA00013081"/>
    </source>
</evidence>
<dbReference type="HOGENOM" id="CLU_2645025_0_0_1"/>
<dbReference type="GO" id="GO:0046872">
    <property type="term" value="F:metal ion binding"/>
    <property type="evidence" value="ECO:0007669"/>
    <property type="project" value="UniProtKB-KW"/>
</dbReference>
<keyword evidence="7" id="KW-0904">Protein phosphatase</keyword>
<evidence type="ECO:0000313" key="10">
    <source>
        <dbReference type="EMBL" id="EFX61264.1"/>
    </source>
</evidence>
<evidence type="ECO:0000313" key="11">
    <source>
        <dbReference type="Proteomes" id="UP000000305"/>
    </source>
</evidence>
<comment type="cofactor">
    <cofactor evidence="1">
        <name>Mn(2+)</name>
        <dbReference type="ChEBI" id="CHEBI:29035"/>
    </cofactor>
</comment>